<dbReference type="InterPro" id="IPR016496">
    <property type="entry name" value="GTPase_HflX"/>
</dbReference>
<dbReference type="InterPro" id="IPR005225">
    <property type="entry name" value="Small_GTP-bd"/>
</dbReference>
<feature type="domain" description="Hflx-type G" evidence="8">
    <location>
        <begin position="182"/>
        <end position="354"/>
    </location>
</feature>
<evidence type="ECO:0000256" key="2">
    <source>
        <dbReference type="ARBA" id="ARBA00022741"/>
    </source>
</evidence>
<dbReference type="InterPro" id="IPR030394">
    <property type="entry name" value="G_HFLX_dom"/>
</dbReference>
<dbReference type="HAMAP" id="MF_00900">
    <property type="entry name" value="GTPase_HflX"/>
    <property type="match status" value="1"/>
</dbReference>
<dbReference type="GO" id="GO:0005737">
    <property type="term" value="C:cytoplasm"/>
    <property type="evidence" value="ECO:0007669"/>
    <property type="project" value="UniProtKB-SubCell"/>
</dbReference>
<evidence type="ECO:0000256" key="4">
    <source>
        <dbReference type="ARBA" id="ARBA00023134"/>
    </source>
</evidence>
<dbReference type="PIRSF" id="PIRSF006809">
    <property type="entry name" value="GTP-binding_hflX_prd"/>
    <property type="match status" value="1"/>
</dbReference>
<accession>A0A7J3Y0U2</accession>
<feature type="binding site" evidence="6">
    <location>
        <begin position="213"/>
        <end position="217"/>
    </location>
    <ligand>
        <name>GTP</name>
        <dbReference type="ChEBI" id="CHEBI:37565"/>
    </ligand>
</feature>
<organism evidence="9">
    <name type="scientific">Thermogladius calderae</name>
    <dbReference type="NCBI Taxonomy" id="1200300"/>
    <lineage>
        <taxon>Archaea</taxon>
        <taxon>Thermoproteota</taxon>
        <taxon>Thermoprotei</taxon>
        <taxon>Desulfurococcales</taxon>
        <taxon>Desulfurococcaceae</taxon>
        <taxon>Thermogladius</taxon>
    </lineage>
</organism>
<feature type="binding site" evidence="6">
    <location>
        <begin position="234"/>
        <end position="237"/>
    </location>
    <ligand>
        <name>GTP</name>
        <dbReference type="ChEBI" id="CHEBI:37565"/>
    </ligand>
</feature>
<keyword evidence="4 5" id="KW-0342">GTP-binding</keyword>
<comment type="caution">
    <text evidence="9">The sequence shown here is derived from an EMBL/GenBank/DDBJ whole genome shotgun (WGS) entry which is preliminary data.</text>
</comment>
<comment type="cofactor">
    <cofactor evidence="7">
        <name>Mg(2+)</name>
        <dbReference type="ChEBI" id="CHEBI:18420"/>
    </cofactor>
</comment>
<dbReference type="EMBL" id="DRYK01000078">
    <property type="protein sequence ID" value="HHP68329.1"/>
    <property type="molecule type" value="Genomic_DNA"/>
</dbReference>
<dbReference type="InterPro" id="IPR027417">
    <property type="entry name" value="P-loop_NTPase"/>
</dbReference>
<keyword evidence="5" id="KW-0963">Cytoplasm</keyword>
<comment type="subunit">
    <text evidence="5">Monomer. Associates with the 50S ribosomal subunit.</text>
</comment>
<dbReference type="GO" id="GO:0043022">
    <property type="term" value="F:ribosome binding"/>
    <property type="evidence" value="ECO:0007669"/>
    <property type="project" value="TreeGrafter"/>
</dbReference>
<protein>
    <recommendedName>
        <fullName evidence="5">GTPase HflX</fullName>
    </recommendedName>
    <alternativeName>
        <fullName evidence="5">GTP-binding protein HflX</fullName>
    </alternativeName>
</protein>
<proteinExistence type="inferred from homology"/>
<dbReference type="GO" id="GO:0046872">
    <property type="term" value="F:metal ion binding"/>
    <property type="evidence" value="ECO:0007669"/>
    <property type="project" value="UniProtKB-KW"/>
</dbReference>
<keyword evidence="2 5" id="KW-0547">Nucleotide-binding</keyword>
<gene>
    <name evidence="5 9" type="primary">hflX</name>
    <name evidence="9" type="ORF">ENM60_06090</name>
</gene>
<keyword evidence="3 7" id="KW-0460">Magnesium</keyword>
<comment type="similarity">
    <text evidence="5">Belongs to the TRAFAC class OBG-HflX-like GTPase superfamily. HflX GTPase family.</text>
</comment>
<dbReference type="NCBIfam" id="TIGR00231">
    <property type="entry name" value="small_GTP"/>
    <property type="match status" value="1"/>
</dbReference>
<dbReference type="Gene3D" id="6.10.250.2860">
    <property type="match status" value="1"/>
</dbReference>
<dbReference type="PANTHER" id="PTHR10229:SF8">
    <property type="entry name" value="GTPASE HFLX"/>
    <property type="match status" value="1"/>
</dbReference>
<dbReference type="Gene3D" id="3.40.50.11060">
    <property type="entry name" value="GTPase HflX, N-terminal domain"/>
    <property type="match status" value="1"/>
</dbReference>
<name>A0A7J3Y0U2_9CREN</name>
<dbReference type="Pfam" id="PF01926">
    <property type="entry name" value="MMR_HSR1"/>
    <property type="match status" value="1"/>
</dbReference>
<dbReference type="PANTHER" id="PTHR10229">
    <property type="entry name" value="GTP-BINDING PROTEIN HFLX"/>
    <property type="match status" value="1"/>
</dbReference>
<evidence type="ECO:0000256" key="7">
    <source>
        <dbReference type="PIRSR" id="PIRSR006809-2"/>
    </source>
</evidence>
<dbReference type="InterPro" id="IPR006073">
    <property type="entry name" value="GTP-bd"/>
</dbReference>
<evidence type="ECO:0000256" key="5">
    <source>
        <dbReference type="HAMAP-Rule" id="MF_00900"/>
    </source>
</evidence>
<evidence type="ECO:0000256" key="6">
    <source>
        <dbReference type="PIRSR" id="PIRSR006809-1"/>
    </source>
</evidence>
<evidence type="ECO:0000256" key="3">
    <source>
        <dbReference type="ARBA" id="ARBA00022842"/>
    </source>
</evidence>
<dbReference type="GO" id="GO:0005525">
    <property type="term" value="F:GTP binding"/>
    <property type="evidence" value="ECO:0007669"/>
    <property type="project" value="UniProtKB-UniRule"/>
</dbReference>
<dbReference type="PROSITE" id="PS51705">
    <property type="entry name" value="G_HFLX"/>
    <property type="match status" value="1"/>
</dbReference>
<feature type="binding site" evidence="6">
    <location>
        <begin position="302"/>
        <end position="305"/>
    </location>
    <ligand>
        <name>GTP</name>
        <dbReference type="ChEBI" id="CHEBI:37565"/>
    </ligand>
</feature>
<sequence>MKPGRVVAFIPSKYRDFLDEELTLIRAVYGSVDEVHMVRKPNTRTYIQKDKLEYLSQNPPQKLVVMDILKPSQVSNILREVNTEVVDRVMLILEIFAQHAGSREALLQIELARIKHMLPLVKDFIRRSKLGELAGYLGPGRYGYEKYYTYLRGRESRIRREIEEIRRVREVRREKRIREGVPHVAIAGYTCAGKTTLFNALTGKNMPVGPEPFTTLSPKTAKMDINGVHIVVTDTVGFIRDLPPEITEAFYATLEEITASDLIVLVVDSSKPKFRVVNEIESSMRVFNEIGVHGKPLLIALNKIDLVDGGVVDELMDDIAMLIGDSSKIIPISAEKRINLDKLKNEVLRTIKGL</sequence>
<comment type="subcellular location">
    <subcellularLocation>
        <location evidence="5">Cytoplasm</location>
    </subcellularLocation>
    <text evidence="5">May associate with membranes.</text>
</comment>
<dbReference type="NCBIfam" id="TIGR03156">
    <property type="entry name" value="GTP_HflX"/>
    <property type="match status" value="1"/>
</dbReference>
<dbReference type="InterPro" id="IPR042108">
    <property type="entry name" value="GTPase_HflX_N_sf"/>
</dbReference>
<feature type="binding site" evidence="7">
    <location>
        <position position="215"/>
    </location>
    <ligand>
        <name>Mg(2+)</name>
        <dbReference type="ChEBI" id="CHEBI:18420"/>
    </ligand>
</feature>
<feature type="binding site" evidence="7">
    <location>
        <position position="195"/>
    </location>
    <ligand>
        <name>Mg(2+)</name>
        <dbReference type="ChEBI" id="CHEBI:18420"/>
    </ligand>
</feature>
<dbReference type="PRINTS" id="PR00326">
    <property type="entry name" value="GTP1OBG"/>
</dbReference>
<dbReference type="GO" id="GO:0003924">
    <property type="term" value="F:GTPase activity"/>
    <property type="evidence" value="ECO:0007669"/>
    <property type="project" value="UniProtKB-UniRule"/>
</dbReference>
<feature type="binding site" evidence="6">
    <location>
        <begin position="188"/>
        <end position="195"/>
    </location>
    <ligand>
        <name>GTP</name>
        <dbReference type="ChEBI" id="CHEBI:37565"/>
    </ligand>
</feature>
<dbReference type="Pfam" id="PF13167">
    <property type="entry name" value="GTP-bdg_N"/>
    <property type="match status" value="1"/>
</dbReference>
<evidence type="ECO:0000259" key="8">
    <source>
        <dbReference type="PROSITE" id="PS51705"/>
    </source>
</evidence>
<dbReference type="InterPro" id="IPR032305">
    <property type="entry name" value="GTP-bd_M"/>
</dbReference>
<evidence type="ECO:0000313" key="9">
    <source>
        <dbReference type="EMBL" id="HHP68329.1"/>
    </source>
</evidence>
<comment type="function">
    <text evidence="5">GTPase that associates with the 50S ribosomal subunit and may have a role during protein synthesis or ribosome biogenesis.</text>
</comment>
<reference evidence="9" key="1">
    <citation type="journal article" date="2020" name="mSystems">
        <title>Genome- and Community-Level Interaction Insights into Carbon Utilization and Element Cycling Functions of Hydrothermarchaeota in Hydrothermal Sediment.</title>
        <authorList>
            <person name="Zhou Z."/>
            <person name="Liu Y."/>
            <person name="Xu W."/>
            <person name="Pan J."/>
            <person name="Luo Z.H."/>
            <person name="Li M."/>
        </authorList>
    </citation>
    <scope>NUCLEOTIDE SEQUENCE [LARGE SCALE GENOMIC DNA]</scope>
    <source>
        <strain evidence="9">SpSt-110</strain>
    </source>
</reference>
<keyword evidence="1 7" id="KW-0479">Metal-binding</keyword>
<dbReference type="InterPro" id="IPR025121">
    <property type="entry name" value="GTPase_HflX_N"/>
</dbReference>
<dbReference type="SUPFAM" id="SSF52540">
    <property type="entry name" value="P-loop containing nucleoside triphosphate hydrolases"/>
    <property type="match status" value="1"/>
</dbReference>
<dbReference type="Pfam" id="PF16360">
    <property type="entry name" value="GTP-bdg_M"/>
    <property type="match status" value="1"/>
</dbReference>
<dbReference type="Gene3D" id="3.40.50.300">
    <property type="entry name" value="P-loop containing nucleotide triphosphate hydrolases"/>
    <property type="match status" value="1"/>
</dbReference>
<evidence type="ECO:0000256" key="1">
    <source>
        <dbReference type="ARBA" id="ARBA00022723"/>
    </source>
</evidence>
<dbReference type="AlphaFoldDB" id="A0A7J3Y0U2"/>